<protein>
    <submittedName>
        <fullName evidence="1">Uncharacterized protein</fullName>
    </submittedName>
</protein>
<gene>
    <name evidence="1" type="ORF">pEaSNUABM5_00202</name>
</gene>
<dbReference type="EMBL" id="MW366843">
    <property type="protein sequence ID" value="QQO90344.1"/>
    <property type="molecule type" value="Genomic_DNA"/>
</dbReference>
<organism evidence="1 2">
    <name type="scientific">Erwinia phage pEa_SNUABM_5</name>
    <dbReference type="NCBI Taxonomy" id="2797313"/>
    <lineage>
        <taxon>Viruses</taxon>
        <taxon>Duplodnaviria</taxon>
        <taxon>Heunggongvirae</taxon>
        <taxon>Uroviricota</taxon>
        <taxon>Caudoviricetes</taxon>
        <taxon>Rivsvirus</taxon>
        <taxon>Rivsvirus SNUABM5</taxon>
    </lineage>
</organism>
<name>A0A7T8EQ49_9CAUD</name>
<sequence>MPVIAVTDKSPEQVRAWLLREHKVDKVTFLPQSGYLDPNGRYRKHIFIVGTKEYDRNAAAIRDLTDHIVFVFGNRRVLKNYGLDVDTDLDQAVPVRARMTPIGSYLEEITRRAIANSLLHSLMTFIYTLPSKTHQKPVTSSICQWIYAGGKTDVNKMIDALPVKLSPINKHRLVKIMAQPVTRRLCAAFLDIKSGKCETVGEAVLRHDVQVFELGYIRGNVEKVDNIVDARVGNQGVEK</sequence>
<evidence type="ECO:0000313" key="1">
    <source>
        <dbReference type="EMBL" id="QQO90344.1"/>
    </source>
</evidence>
<accession>A0A7T8EQ49</accession>
<reference evidence="1 2" key="1">
    <citation type="submission" date="2020-12" db="EMBL/GenBank/DDBJ databases">
        <title>Complete genome sequence of Erwinia phage pEa_SNUABM_5.</title>
        <authorList>
            <person name="Kim S.G."/>
            <person name="Lee S.B."/>
            <person name="Kwon J."/>
            <person name="Park S.C."/>
        </authorList>
    </citation>
    <scope>NUCLEOTIDE SEQUENCE [LARGE SCALE GENOMIC DNA]</scope>
</reference>
<dbReference type="Proteomes" id="UP000596123">
    <property type="component" value="Segment"/>
</dbReference>
<proteinExistence type="predicted"/>
<keyword evidence="2" id="KW-1185">Reference proteome</keyword>
<evidence type="ECO:0000313" key="2">
    <source>
        <dbReference type="Proteomes" id="UP000596123"/>
    </source>
</evidence>